<evidence type="ECO:0000313" key="1">
    <source>
        <dbReference type="EMBL" id="KAK0059766.1"/>
    </source>
</evidence>
<name>A0AAD8FDU2_BIOPF</name>
<reference evidence="1" key="1">
    <citation type="journal article" date="2023" name="PLoS Negl. Trop. Dis.">
        <title>A genome sequence for Biomphalaria pfeifferi, the major vector snail for the human-infecting parasite Schistosoma mansoni.</title>
        <authorList>
            <person name="Bu L."/>
            <person name="Lu L."/>
            <person name="Laidemitt M.R."/>
            <person name="Zhang S.M."/>
            <person name="Mutuku M."/>
            <person name="Mkoji G."/>
            <person name="Steinauer M."/>
            <person name="Loker E.S."/>
        </authorList>
    </citation>
    <scope>NUCLEOTIDE SEQUENCE</scope>
    <source>
        <strain evidence="1">KasaAsao</strain>
    </source>
</reference>
<proteinExistence type="predicted"/>
<protein>
    <submittedName>
        <fullName evidence="1">Uncharacterized protein</fullName>
    </submittedName>
</protein>
<dbReference type="EMBL" id="JASAOG010000040">
    <property type="protein sequence ID" value="KAK0059766.1"/>
    <property type="molecule type" value="Genomic_DNA"/>
</dbReference>
<accession>A0AAD8FDU2</accession>
<organism evidence="1 2">
    <name type="scientific">Biomphalaria pfeifferi</name>
    <name type="common">Bloodfluke planorb</name>
    <name type="synonym">Freshwater snail</name>
    <dbReference type="NCBI Taxonomy" id="112525"/>
    <lineage>
        <taxon>Eukaryota</taxon>
        <taxon>Metazoa</taxon>
        <taxon>Spiralia</taxon>
        <taxon>Lophotrochozoa</taxon>
        <taxon>Mollusca</taxon>
        <taxon>Gastropoda</taxon>
        <taxon>Heterobranchia</taxon>
        <taxon>Euthyneura</taxon>
        <taxon>Panpulmonata</taxon>
        <taxon>Hygrophila</taxon>
        <taxon>Lymnaeoidea</taxon>
        <taxon>Planorbidae</taxon>
        <taxon>Biomphalaria</taxon>
    </lineage>
</organism>
<comment type="caution">
    <text evidence="1">The sequence shown here is derived from an EMBL/GenBank/DDBJ whole genome shotgun (WGS) entry which is preliminary data.</text>
</comment>
<keyword evidence="2" id="KW-1185">Reference proteome</keyword>
<evidence type="ECO:0000313" key="2">
    <source>
        <dbReference type="Proteomes" id="UP001233172"/>
    </source>
</evidence>
<dbReference type="Proteomes" id="UP001233172">
    <property type="component" value="Unassembled WGS sequence"/>
</dbReference>
<dbReference type="AlphaFoldDB" id="A0AAD8FDU2"/>
<sequence>MKKDEDRSKKIKKSLLLSVETVSGELTQNSAGRRFKRPWTPRDADPQVLRSPVFLKILSIFLGSLILGLQPF</sequence>
<reference evidence="1" key="2">
    <citation type="submission" date="2023-04" db="EMBL/GenBank/DDBJ databases">
        <authorList>
            <person name="Bu L."/>
            <person name="Lu L."/>
            <person name="Laidemitt M.R."/>
            <person name="Zhang S.M."/>
            <person name="Mutuku M."/>
            <person name="Mkoji G."/>
            <person name="Steinauer M."/>
            <person name="Loker E.S."/>
        </authorList>
    </citation>
    <scope>NUCLEOTIDE SEQUENCE</scope>
    <source>
        <strain evidence="1">KasaAsao</strain>
        <tissue evidence="1">Whole Snail</tissue>
    </source>
</reference>
<gene>
    <name evidence="1" type="ORF">Bpfe_010934</name>
</gene>